<evidence type="ECO:0000313" key="2">
    <source>
        <dbReference type="Proteomes" id="UP000271974"/>
    </source>
</evidence>
<comment type="caution">
    <text evidence="1">The sequence shown here is derived from an EMBL/GenBank/DDBJ whole genome shotgun (WGS) entry which is preliminary data.</text>
</comment>
<dbReference type="OrthoDB" id="10257284at2759"/>
<keyword evidence="2" id="KW-1185">Reference proteome</keyword>
<evidence type="ECO:0000313" key="1">
    <source>
        <dbReference type="EMBL" id="RUS86675.1"/>
    </source>
</evidence>
<dbReference type="EMBL" id="RQTK01000131">
    <property type="protein sequence ID" value="RUS86675.1"/>
    <property type="molecule type" value="Genomic_DNA"/>
</dbReference>
<organism evidence="1 2">
    <name type="scientific">Elysia chlorotica</name>
    <name type="common">Eastern emerald elysia</name>
    <name type="synonym">Sea slug</name>
    <dbReference type="NCBI Taxonomy" id="188477"/>
    <lineage>
        <taxon>Eukaryota</taxon>
        <taxon>Metazoa</taxon>
        <taxon>Spiralia</taxon>
        <taxon>Lophotrochozoa</taxon>
        <taxon>Mollusca</taxon>
        <taxon>Gastropoda</taxon>
        <taxon>Heterobranchia</taxon>
        <taxon>Euthyneura</taxon>
        <taxon>Panpulmonata</taxon>
        <taxon>Sacoglossa</taxon>
        <taxon>Placobranchoidea</taxon>
        <taxon>Plakobranchidae</taxon>
        <taxon>Elysia</taxon>
    </lineage>
</organism>
<protein>
    <submittedName>
        <fullName evidence="1">Uncharacterized protein</fullName>
    </submittedName>
</protein>
<proteinExistence type="predicted"/>
<dbReference type="STRING" id="188477.A0A3S0ZZ80"/>
<name>A0A3S0ZZ80_ELYCH</name>
<dbReference type="AlphaFoldDB" id="A0A3S0ZZ80"/>
<reference evidence="1 2" key="1">
    <citation type="submission" date="2019-01" db="EMBL/GenBank/DDBJ databases">
        <title>A draft genome assembly of the solar-powered sea slug Elysia chlorotica.</title>
        <authorList>
            <person name="Cai H."/>
            <person name="Li Q."/>
            <person name="Fang X."/>
            <person name="Li J."/>
            <person name="Curtis N.E."/>
            <person name="Altenburger A."/>
            <person name="Shibata T."/>
            <person name="Feng M."/>
            <person name="Maeda T."/>
            <person name="Schwartz J.A."/>
            <person name="Shigenobu S."/>
            <person name="Lundholm N."/>
            <person name="Nishiyama T."/>
            <person name="Yang H."/>
            <person name="Hasebe M."/>
            <person name="Li S."/>
            <person name="Pierce S.K."/>
            <person name="Wang J."/>
        </authorList>
    </citation>
    <scope>NUCLEOTIDE SEQUENCE [LARGE SCALE GENOMIC DNA]</scope>
    <source>
        <strain evidence="1">EC2010</strain>
        <tissue evidence="1">Whole organism of an adult</tissue>
    </source>
</reference>
<sequence length="208" mass="22787">MNKGWGITSKKTHGLPHPPEVRKFQELIDANATSILYYSLAGQTDRSRGVVTRLAAGPLLTEMVDQARAVVAGHGIVYLSVVDHPDEEGGVVNYVLIQLQAQVGSKGGPLVVPESERLQEGRQGAIMGRVEAQLEDSGKMRITTQVQKIRGQSESFVRWEDFERCVGPYLIRKDEMEAVCASDILERIAQVSPKGIGLESYKSSRVGL</sequence>
<gene>
    <name evidence="1" type="ORF">EGW08_005549</name>
</gene>
<dbReference type="Proteomes" id="UP000271974">
    <property type="component" value="Unassembled WGS sequence"/>
</dbReference>
<accession>A0A3S0ZZ80</accession>